<proteinExistence type="predicted"/>
<keyword evidence="3" id="KW-1185">Reference proteome</keyword>
<accession>A0A418YIN3</accession>
<dbReference type="AlphaFoldDB" id="A0A418YIN3"/>
<dbReference type="RefSeq" id="WP_119909307.1">
    <property type="nucleotide sequence ID" value="NZ_QZCH01000002.1"/>
</dbReference>
<reference evidence="2 3" key="1">
    <citation type="submission" date="2018-09" db="EMBL/GenBank/DDBJ databases">
        <authorList>
            <person name="Wang F."/>
        </authorList>
    </citation>
    <scope>NUCLEOTIDE SEQUENCE [LARGE SCALE GENOMIC DNA]</scope>
    <source>
        <strain evidence="2 3">PLHSC7-2</strain>
    </source>
</reference>
<feature type="signal peptide" evidence="1">
    <location>
        <begin position="1"/>
        <end position="23"/>
    </location>
</feature>
<feature type="chain" id="PRO_5019429036" description="Glycine zipper domain-containing protein" evidence="1">
    <location>
        <begin position="24"/>
        <end position="150"/>
    </location>
</feature>
<evidence type="ECO:0000313" key="2">
    <source>
        <dbReference type="EMBL" id="RJG50505.1"/>
    </source>
</evidence>
<comment type="caution">
    <text evidence="2">The sequence shown here is derived from an EMBL/GenBank/DDBJ whole genome shotgun (WGS) entry which is preliminary data.</text>
</comment>
<name>A0A418YIN3_9GAMM</name>
<dbReference type="Proteomes" id="UP000283255">
    <property type="component" value="Unassembled WGS sequence"/>
</dbReference>
<keyword evidence="1" id="KW-0732">Signal</keyword>
<protein>
    <recommendedName>
        <fullName evidence="4">Glycine zipper domain-containing protein</fullName>
    </recommendedName>
</protein>
<evidence type="ECO:0000256" key="1">
    <source>
        <dbReference type="SAM" id="SignalP"/>
    </source>
</evidence>
<evidence type="ECO:0000313" key="3">
    <source>
        <dbReference type="Proteomes" id="UP000283255"/>
    </source>
</evidence>
<organism evidence="2 3">
    <name type="scientific">Motilimonas pumila</name>
    <dbReference type="NCBI Taxonomy" id="2303987"/>
    <lineage>
        <taxon>Bacteria</taxon>
        <taxon>Pseudomonadati</taxon>
        <taxon>Pseudomonadota</taxon>
        <taxon>Gammaproteobacteria</taxon>
        <taxon>Alteromonadales</taxon>
        <taxon>Alteromonadales genera incertae sedis</taxon>
        <taxon>Motilimonas</taxon>
    </lineage>
</organism>
<evidence type="ECO:0008006" key="4">
    <source>
        <dbReference type="Google" id="ProtNLM"/>
    </source>
</evidence>
<gene>
    <name evidence="2" type="ORF">D1Z90_03220</name>
</gene>
<reference evidence="2 3" key="2">
    <citation type="submission" date="2019-01" db="EMBL/GenBank/DDBJ databases">
        <title>Motilimonas pumilus sp. nov., isolated from the gut of sea cucumber (Apostichopus japonicus).</title>
        <authorList>
            <person name="Wang F.-Q."/>
            <person name="Ren L.-H."/>
            <person name="Lin Y.-W."/>
            <person name="Sun G.-H."/>
            <person name="Du Z.-J."/>
            <person name="Zhao J.-X."/>
            <person name="Liu X.-J."/>
            <person name="Liu L.-J."/>
        </authorList>
    </citation>
    <scope>NUCLEOTIDE SEQUENCE [LARGE SCALE GENOMIC DNA]</scope>
    <source>
        <strain evidence="2 3">PLHSC7-2</strain>
    </source>
</reference>
<sequence>MNTKQFLLLAVFGNAAMIPAAIASYDDHCDNTFGHVVEGTVTGSLVGGGVGVIADGHEGAKRGAAVGAIAGAVDGLVEGEVRRERCRRDMRDLEDAIIEQAAEDIAVEDIIINDAIDVADLENMAVEAAEVDTEFSMGDDGFGADDDDFF</sequence>
<dbReference type="EMBL" id="QZCH01000002">
    <property type="protein sequence ID" value="RJG50505.1"/>
    <property type="molecule type" value="Genomic_DNA"/>
</dbReference>